<reference evidence="5 6" key="1">
    <citation type="submission" date="2024-09" db="EMBL/GenBank/DDBJ databases">
        <title>Chromosome-scale assembly of Riccia fluitans.</title>
        <authorList>
            <person name="Paukszto L."/>
            <person name="Sawicki J."/>
            <person name="Karawczyk K."/>
            <person name="Piernik-Szablinska J."/>
            <person name="Szczecinska M."/>
            <person name="Mazdziarz M."/>
        </authorList>
    </citation>
    <scope>NUCLEOTIDE SEQUENCE [LARGE SCALE GENOMIC DNA]</scope>
    <source>
        <strain evidence="5">Rf_01</strain>
        <tissue evidence="5">Aerial parts of the thallus</tissue>
    </source>
</reference>
<evidence type="ECO:0000313" key="5">
    <source>
        <dbReference type="EMBL" id="KAL2603248.1"/>
    </source>
</evidence>
<sequence length="415" mass="46080">MESRKSERWRDGERRSDRRRRGWCECCRIAEEEGLVVEKKDGNKSLGKSDSVGKKIGDGNLVGVMNGDLDPPVEHLVIMVNGIIGSAEDWKFGAEHFRERLGKSVAIHCSTCNSARATFDGVDTMGKRLAEEVREIIKVTKGLKRISFVSHSLGGLISRYAISKLYRPPENGRPEEGTIEGLEPVNFITVATPHLGSRGSQNLPFLGGIQLLEKTAPYLAHWIIGQTGKHLFLTDGNPKKNILPLLRRMVTDCDEGLFLSSLKAFRRRTLYANVVYDHAVGWRTASFRRKSELPELKHEPLDKRYPHIVRDEECKGVGPNSTQSAAVPCADPVEEEILAGLNQLSWRKVDVSFKGAKAGFQAHNTIQVKNAKTHSEGQDVIDHIIDKHFLLEEDSISTEVAVTEDSVGVNGGVQD</sequence>
<evidence type="ECO:0000313" key="6">
    <source>
        <dbReference type="Proteomes" id="UP001605036"/>
    </source>
</evidence>
<dbReference type="Gene3D" id="3.40.50.1820">
    <property type="entry name" value="alpha/beta hydrolase"/>
    <property type="match status" value="1"/>
</dbReference>
<dbReference type="PANTHER" id="PTHR12482:SF4">
    <property type="entry name" value="ALPHA_BETA-HYDROLASES SUPERFAMILY PROTEIN"/>
    <property type="match status" value="1"/>
</dbReference>
<evidence type="ECO:0000259" key="2">
    <source>
        <dbReference type="Pfam" id="PF05057"/>
    </source>
</evidence>
<dbReference type="InterPro" id="IPR029058">
    <property type="entry name" value="AB_hydrolase_fold"/>
</dbReference>
<dbReference type="InterPro" id="IPR044294">
    <property type="entry name" value="Lipase-like"/>
</dbReference>
<name>A0ABD1XHJ9_9MARC</name>
<gene>
    <name evidence="5" type="ORF">R1flu_013161</name>
    <name evidence="4" type="ORF">R1flu_013169</name>
    <name evidence="3" type="ORF">R1flu_017192</name>
</gene>
<comment type="caution">
    <text evidence="5">The sequence shown here is derived from an EMBL/GenBank/DDBJ whole genome shotgun (WGS) entry which is preliminary data.</text>
</comment>
<evidence type="ECO:0000313" key="3">
    <source>
        <dbReference type="EMBL" id="KAL2602948.1"/>
    </source>
</evidence>
<dbReference type="PANTHER" id="PTHR12482">
    <property type="entry name" value="LIPASE ROG1-RELATED-RELATED"/>
    <property type="match status" value="1"/>
</dbReference>
<accession>A0ABD1XHJ9</accession>
<protein>
    <recommendedName>
        <fullName evidence="2">DUF676 domain-containing protein</fullName>
    </recommendedName>
</protein>
<dbReference type="AlphaFoldDB" id="A0ABD1XHJ9"/>
<dbReference type="SUPFAM" id="SSF53474">
    <property type="entry name" value="alpha/beta-Hydrolases"/>
    <property type="match status" value="1"/>
</dbReference>
<proteinExistence type="predicted"/>
<dbReference type="EMBL" id="JBHFFA010000171">
    <property type="protein sequence ID" value="KAL2602948.1"/>
    <property type="molecule type" value="Genomic_DNA"/>
</dbReference>
<feature type="region of interest" description="Disordered" evidence="1">
    <location>
        <begin position="1"/>
        <end position="20"/>
    </location>
</feature>
<feature type="compositionally biased region" description="Basic and acidic residues" evidence="1">
    <location>
        <begin position="1"/>
        <end position="16"/>
    </location>
</feature>
<keyword evidence="6" id="KW-1185">Reference proteome</keyword>
<evidence type="ECO:0000313" key="4">
    <source>
        <dbReference type="EMBL" id="KAL2603224.1"/>
    </source>
</evidence>
<dbReference type="EMBL" id="JBHFFA010000020">
    <property type="protein sequence ID" value="KAL2603248.1"/>
    <property type="molecule type" value="Genomic_DNA"/>
</dbReference>
<organism evidence="5 6">
    <name type="scientific">Riccia fluitans</name>
    <dbReference type="NCBI Taxonomy" id="41844"/>
    <lineage>
        <taxon>Eukaryota</taxon>
        <taxon>Viridiplantae</taxon>
        <taxon>Streptophyta</taxon>
        <taxon>Embryophyta</taxon>
        <taxon>Marchantiophyta</taxon>
        <taxon>Marchantiopsida</taxon>
        <taxon>Marchantiidae</taxon>
        <taxon>Marchantiales</taxon>
        <taxon>Ricciaceae</taxon>
        <taxon>Riccia</taxon>
    </lineage>
</organism>
<dbReference type="Pfam" id="PF05057">
    <property type="entry name" value="DUF676"/>
    <property type="match status" value="1"/>
</dbReference>
<dbReference type="EMBL" id="JBHFFA010000024">
    <property type="protein sequence ID" value="KAL2603224.1"/>
    <property type="molecule type" value="Genomic_DNA"/>
</dbReference>
<dbReference type="Proteomes" id="UP001605036">
    <property type="component" value="Unassembled WGS sequence"/>
</dbReference>
<evidence type="ECO:0000256" key="1">
    <source>
        <dbReference type="SAM" id="MobiDB-lite"/>
    </source>
</evidence>
<dbReference type="InterPro" id="IPR007751">
    <property type="entry name" value="DUF676_lipase-like"/>
</dbReference>
<feature type="domain" description="DUF676" evidence="2">
    <location>
        <begin position="74"/>
        <end position="284"/>
    </location>
</feature>